<dbReference type="PROSITE" id="PS51819">
    <property type="entry name" value="VOC"/>
    <property type="match status" value="1"/>
</dbReference>
<dbReference type="Pfam" id="PF00903">
    <property type="entry name" value="Glyoxalase"/>
    <property type="match status" value="1"/>
</dbReference>
<dbReference type="Proteomes" id="UP000199344">
    <property type="component" value="Unassembled WGS sequence"/>
</dbReference>
<evidence type="ECO:0000313" key="3">
    <source>
        <dbReference type="EMBL" id="SDE17340.1"/>
    </source>
</evidence>
<dbReference type="PROSITE" id="PS00934">
    <property type="entry name" value="GLYOXALASE_I_1"/>
    <property type="match status" value="1"/>
</dbReference>
<dbReference type="InterPro" id="IPR037523">
    <property type="entry name" value="VOC_core"/>
</dbReference>
<protein>
    <submittedName>
        <fullName evidence="3">Catechol 2,3-dioxygenase</fullName>
    </submittedName>
</protein>
<dbReference type="Gene3D" id="3.10.180.10">
    <property type="entry name" value="2,3-Dihydroxybiphenyl 1,2-Dioxygenase, domain 1"/>
    <property type="match status" value="1"/>
</dbReference>
<name>A0A1G7ARM2_9RHOB</name>
<proteinExistence type="predicted"/>
<keyword evidence="1" id="KW-0479">Metal-binding</keyword>
<dbReference type="PANTHER" id="PTHR36113">
    <property type="entry name" value="LYASE, PUTATIVE-RELATED-RELATED"/>
    <property type="match status" value="1"/>
</dbReference>
<dbReference type="GO" id="GO:0051213">
    <property type="term" value="F:dioxygenase activity"/>
    <property type="evidence" value="ECO:0007669"/>
    <property type="project" value="UniProtKB-KW"/>
</dbReference>
<dbReference type="InterPro" id="IPR004360">
    <property type="entry name" value="Glyas_Fos-R_dOase_dom"/>
</dbReference>
<dbReference type="SUPFAM" id="SSF54593">
    <property type="entry name" value="Glyoxalase/Bleomycin resistance protein/Dihydroxybiphenyl dioxygenase"/>
    <property type="match status" value="1"/>
</dbReference>
<evidence type="ECO:0000313" key="4">
    <source>
        <dbReference type="Proteomes" id="UP000199344"/>
    </source>
</evidence>
<evidence type="ECO:0000259" key="2">
    <source>
        <dbReference type="PROSITE" id="PS51819"/>
    </source>
</evidence>
<evidence type="ECO:0000256" key="1">
    <source>
        <dbReference type="ARBA" id="ARBA00022723"/>
    </source>
</evidence>
<dbReference type="InterPro" id="IPR029068">
    <property type="entry name" value="Glyas_Bleomycin-R_OHBP_Dase"/>
</dbReference>
<sequence length="115" mass="12541">MARLNHVALTVSDREASARFYGAYFGLTQRVHDDAHLLILADDSGGLLALSSGEVPPELPRTNHFGSLVGSAAEIETMRARFRADGVTETEYSAEGPARVQVLDPDGYRVELYAY</sequence>
<dbReference type="RefSeq" id="WP_090522998.1">
    <property type="nucleotide sequence ID" value="NZ_FNAH01000004.1"/>
</dbReference>
<dbReference type="STRING" id="591205.SAMN05421538_104226"/>
<keyword evidence="3" id="KW-0560">Oxidoreductase</keyword>
<keyword evidence="4" id="KW-1185">Reference proteome</keyword>
<dbReference type="GO" id="GO:0046872">
    <property type="term" value="F:metal ion binding"/>
    <property type="evidence" value="ECO:0007669"/>
    <property type="project" value="UniProtKB-KW"/>
</dbReference>
<dbReference type="EMBL" id="FNAH01000004">
    <property type="protein sequence ID" value="SDE17340.1"/>
    <property type="molecule type" value="Genomic_DNA"/>
</dbReference>
<dbReference type="OrthoDB" id="4725692at2"/>
<dbReference type="GO" id="GO:0004462">
    <property type="term" value="F:lactoylglutathione lyase activity"/>
    <property type="evidence" value="ECO:0007669"/>
    <property type="project" value="InterPro"/>
</dbReference>
<organism evidence="3 4">
    <name type="scientific">Paracoccus isoporae</name>
    <dbReference type="NCBI Taxonomy" id="591205"/>
    <lineage>
        <taxon>Bacteria</taxon>
        <taxon>Pseudomonadati</taxon>
        <taxon>Pseudomonadota</taxon>
        <taxon>Alphaproteobacteria</taxon>
        <taxon>Rhodobacterales</taxon>
        <taxon>Paracoccaceae</taxon>
        <taxon>Paracoccus</taxon>
    </lineage>
</organism>
<accession>A0A1G7ARM2</accession>
<gene>
    <name evidence="3" type="ORF">SAMN05421538_104226</name>
</gene>
<feature type="domain" description="VOC" evidence="2">
    <location>
        <begin position="3"/>
        <end position="115"/>
    </location>
</feature>
<reference evidence="3 4" key="1">
    <citation type="submission" date="2016-10" db="EMBL/GenBank/DDBJ databases">
        <authorList>
            <person name="de Groot N.N."/>
        </authorList>
    </citation>
    <scope>NUCLEOTIDE SEQUENCE [LARGE SCALE GENOMIC DNA]</scope>
    <source>
        <strain evidence="3 4">DSM 22220</strain>
    </source>
</reference>
<dbReference type="InterPro" id="IPR018146">
    <property type="entry name" value="Glyoxalase_1_CS"/>
</dbReference>
<dbReference type="AlphaFoldDB" id="A0A1G7ARM2"/>
<dbReference type="PANTHER" id="PTHR36113:SF3">
    <property type="entry name" value="SLL5075 PROTEIN"/>
    <property type="match status" value="1"/>
</dbReference>
<keyword evidence="3" id="KW-0223">Dioxygenase</keyword>
<dbReference type="InterPro" id="IPR051332">
    <property type="entry name" value="Fosfomycin_Res_Enzymes"/>
</dbReference>